<dbReference type="PIRSF" id="PIRSF005303">
    <property type="entry name" value="Thiam_monoph_kin"/>
    <property type="match status" value="1"/>
</dbReference>
<dbReference type="InterPro" id="IPR036676">
    <property type="entry name" value="PurM-like_C_sf"/>
</dbReference>
<keyword evidence="2 5" id="KW-0418">Kinase</keyword>
<dbReference type="GO" id="GO:0009030">
    <property type="term" value="F:thiamine-phosphate kinase activity"/>
    <property type="evidence" value="ECO:0007669"/>
    <property type="project" value="UniProtKB-UniRule"/>
</dbReference>
<evidence type="ECO:0000256" key="2">
    <source>
        <dbReference type="HAMAP-Rule" id="MF_02128"/>
    </source>
</evidence>
<keyword evidence="2" id="KW-0479">Metal-binding</keyword>
<dbReference type="InterPro" id="IPR036921">
    <property type="entry name" value="PurM-like_N_sf"/>
</dbReference>
<comment type="function">
    <text evidence="2">Catalyzes the ATP-dependent phosphorylation of thiamine-monophosphate (TMP) to form thiamine-pyrophosphate (TPP), the active form of vitamin B1.</text>
</comment>
<dbReference type="CDD" id="cd02194">
    <property type="entry name" value="ThiL"/>
    <property type="match status" value="1"/>
</dbReference>
<feature type="binding site" evidence="2">
    <location>
        <position position="256"/>
    </location>
    <ligand>
        <name>substrate</name>
    </ligand>
</feature>
<comment type="similarity">
    <text evidence="2">Belongs to the thiamine-monophosphate kinase family.</text>
</comment>
<comment type="caution">
    <text evidence="5">The sequence shown here is derived from an EMBL/GenBank/DDBJ whole genome shotgun (WGS) entry which is preliminary data.</text>
</comment>
<feature type="binding site" evidence="2">
    <location>
        <position position="144"/>
    </location>
    <ligand>
        <name>ATP</name>
        <dbReference type="ChEBI" id="CHEBI:30616"/>
    </ligand>
</feature>
<feature type="binding site" evidence="2">
    <location>
        <position position="28"/>
    </location>
    <ligand>
        <name>Mg(2+)</name>
        <dbReference type="ChEBI" id="CHEBI:18420"/>
        <label>4</label>
    </ligand>
</feature>
<comment type="pathway">
    <text evidence="2">Cofactor biosynthesis; thiamine diphosphate biosynthesis; thiamine diphosphate from thiamine phosphate: step 1/1.</text>
</comment>
<feature type="binding site" evidence="2">
    <location>
        <position position="52"/>
    </location>
    <ligand>
        <name>substrate</name>
    </ligand>
</feature>
<comment type="caution">
    <text evidence="2">Lacks conserved residue(s) required for the propagation of feature annotation.</text>
</comment>
<dbReference type="Pfam" id="PF00586">
    <property type="entry name" value="AIRS"/>
    <property type="match status" value="1"/>
</dbReference>
<feature type="binding site" evidence="2">
    <location>
        <position position="73"/>
    </location>
    <ligand>
        <name>Mg(2+)</name>
        <dbReference type="ChEBI" id="CHEBI:18420"/>
        <label>4</label>
    </ligand>
</feature>
<dbReference type="AlphaFoldDB" id="A0AAJ0U9I3"/>
<keyword evidence="2" id="KW-0808">Transferase</keyword>
<dbReference type="InterPro" id="IPR016188">
    <property type="entry name" value="PurM-like_N"/>
</dbReference>
<evidence type="ECO:0000259" key="3">
    <source>
        <dbReference type="Pfam" id="PF00586"/>
    </source>
</evidence>
<dbReference type="Gene3D" id="3.30.1330.10">
    <property type="entry name" value="PurM-like, N-terminal domain"/>
    <property type="match status" value="1"/>
</dbReference>
<keyword evidence="2" id="KW-0547">Nucleotide-binding</keyword>
<accession>A0AAJ0U9I3</accession>
<keyword evidence="1 2" id="KW-0784">Thiamine biosynthesis</keyword>
<feature type="binding site" evidence="2">
    <location>
        <begin position="119"/>
        <end position="120"/>
    </location>
    <ligand>
        <name>ATP</name>
        <dbReference type="ChEBI" id="CHEBI:30616"/>
    </ligand>
</feature>
<keyword evidence="6" id="KW-1185">Reference proteome</keyword>
<proteinExistence type="inferred from homology"/>
<dbReference type="GO" id="GO:0009228">
    <property type="term" value="P:thiamine biosynthetic process"/>
    <property type="evidence" value="ECO:0007669"/>
    <property type="project" value="UniProtKB-KW"/>
</dbReference>
<protein>
    <recommendedName>
        <fullName evidence="2">Thiamine-monophosphate kinase</fullName>
        <shortName evidence="2">TMP kinase</shortName>
        <shortName evidence="2">Thiamine-phosphate kinase</shortName>
        <ecNumber evidence="2">2.7.4.16</ecNumber>
    </recommendedName>
</protein>
<dbReference type="Gene3D" id="3.90.650.10">
    <property type="entry name" value="PurM-like C-terminal domain"/>
    <property type="match status" value="1"/>
</dbReference>
<feature type="binding site" evidence="2">
    <location>
        <position position="207"/>
    </location>
    <ligand>
        <name>ATP</name>
        <dbReference type="ChEBI" id="CHEBI:30616"/>
    </ligand>
</feature>
<feature type="binding site" evidence="2">
    <location>
        <position position="45"/>
    </location>
    <ligand>
        <name>Mg(2+)</name>
        <dbReference type="ChEBI" id="CHEBI:18420"/>
        <label>1</label>
    </ligand>
</feature>
<evidence type="ECO:0000313" key="6">
    <source>
        <dbReference type="Proteomes" id="UP001296776"/>
    </source>
</evidence>
<feature type="binding site" evidence="2">
    <location>
        <position position="73"/>
    </location>
    <ligand>
        <name>Mg(2+)</name>
        <dbReference type="ChEBI" id="CHEBI:18420"/>
        <label>3</label>
    </ligand>
</feature>
<feature type="domain" description="PurM-like C-terminal" evidence="4">
    <location>
        <begin position="148"/>
        <end position="297"/>
    </location>
</feature>
<dbReference type="EMBL" id="NRSJ01000064">
    <property type="protein sequence ID" value="MBK1707110.1"/>
    <property type="molecule type" value="Genomic_DNA"/>
</dbReference>
<feature type="binding site" evidence="2">
    <location>
        <position position="43"/>
    </location>
    <ligand>
        <name>Mg(2+)</name>
        <dbReference type="ChEBI" id="CHEBI:18420"/>
        <label>4</label>
    </ligand>
</feature>
<name>A0AAJ0U9I3_9GAMM</name>
<dbReference type="Pfam" id="PF02769">
    <property type="entry name" value="AIRS_C"/>
    <property type="match status" value="1"/>
</dbReference>
<organism evidence="5 6">
    <name type="scientific">Halochromatium glycolicum</name>
    <dbReference type="NCBI Taxonomy" id="85075"/>
    <lineage>
        <taxon>Bacteria</taxon>
        <taxon>Pseudomonadati</taxon>
        <taxon>Pseudomonadota</taxon>
        <taxon>Gammaproteobacteria</taxon>
        <taxon>Chromatiales</taxon>
        <taxon>Chromatiaceae</taxon>
        <taxon>Halochromatium</taxon>
    </lineage>
</organism>
<feature type="binding site" evidence="2">
    <location>
        <position position="28"/>
    </location>
    <ligand>
        <name>Mg(2+)</name>
        <dbReference type="ChEBI" id="CHEBI:18420"/>
        <label>3</label>
    </ligand>
</feature>
<dbReference type="RefSeq" id="WP_200348587.1">
    <property type="nucleotide sequence ID" value="NZ_NRSJ01000064.1"/>
</dbReference>
<dbReference type="HAMAP" id="MF_02128">
    <property type="entry name" value="TMP_kinase"/>
    <property type="match status" value="1"/>
</dbReference>
<evidence type="ECO:0000259" key="4">
    <source>
        <dbReference type="Pfam" id="PF02769"/>
    </source>
</evidence>
<sequence length="320" mass="33349">MSEFKLIADHLTGLGAARPDVLLDVGDDCALLDVPQDRELALSIDTLVAGVHFLPDADPEGLGHKALAVGLSDLAAVGAEPAWATLALTLPEADAHWLSRFARGFATLAQQEDVRLVGGDLTHGPLAISVQVHGLVPRGHALRRAGAKPGDLVCVSGALGDAGLALEHLQQGEPLGDYLRQRLERPTPRVALGEVLRGVASAAIDLSDGLAADLGHILAASGCGARIELDRLPLADQVAGAVAARNDWRLPLCSGDDYELCFTLPPEHHAELKVMAAAAGCPLTQVGEIEARTGLRFVGADGHLWHGEVGGYDHFAITGS</sequence>
<keyword evidence="2" id="KW-0067">ATP-binding</keyword>
<dbReference type="PANTHER" id="PTHR30270">
    <property type="entry name" value="THIAMINE-MONOPHOSPHATE KINASE"/>
    <property type="match status" value="1"/>
</dbReference>
<reference evidence="5" key="2">
    <citation type="journal article" date="2020" name="Microorganisms">
        <title>Osmotic Adaptation and Compatible Solute Biosynthesis of Phototrophic Bacteria as Revealed from Genome Analyses.</title>
        <authorList>
            <person name="Imhoff J.F."/>
            <person name="Rahn T."/>
            <person name="Kunzel S."/>
            <person name="Keller A."/>
            <person name="Neulinger S.C."/>
        </authorList>
    </citation>
    <scope>NUCLEOTIDE SEQUENCE</scope>
    <source>
        <strain evidence="5">DSM 11080</strain>
    </source>
</reference>
<dbReference type="PANTHER" id="PTHR30270:SF0">
    <property type="entry name" value="THIAMINE-MONOPHOSPHATE KINASE"/>
    <property type="match status" value="1"/>
</dbReference>
<feature type="domain" description="PurM-like N-terminal" evidence="3">
    <location>
        <begin position="26"/>
        <end position="136"/>
    </location>
</feature>
<dbReference type="SUPFAM" id="SSF56042">
    <property type="entry name" value="PurM C-terminal domain-like"/>
    <property type="match status" value="1"/>
</dbReference>
<dbReference type="GO" id="GO:0005524">
    <property type="term" value="F:ATP binding"/>
    <property type="evidence" value="ECO:0007669"/>
    <property type="project" value="UniProtKB-UniRule"/>
</dbReference>
<dbReference type="Proteomes" id="UP001296776">
    <property type="component" value="Unassembled WGS sequence"/>
</dbReference>
<dbReference type="GO" id="GO:0000287">
    <property type="term" value="F:magnesium ion binding"/>
    <property type="evidence" value="ECO:0007669"/>
    <property type="project" value="UniProtKB-UniRule"/>
</dbReference>
<feature type="binding site" evidence="2">
    <location>
        <position position="208"/>
    </location>
    <ligand>
        <name>Mg(2+)</name>
        <dbReference type="ChEBI" id="CHEBI:18420"/>
        <label>5</label>
    </ligand>
</feature>
<keyword evidence="2" id="KW-0460">Magnesium</keyword>
<feature type="binding site" evidence="2">
    <location>
        <position position="205"/>
    </location>
    <ligand>
        <name>Mg(2+)</name>
        <dbReference type="ChEBI" id="CHEBI:18420"/>
        <label>3</label>
    </ligand>
</feature>
<evidence type="ECO:0000256" key="1">
    <source>
        <dbReference type="ARBA" id="ARBA00022977"/>
    </source>
</evidence>
<gene>
    <name evidence="2 5" type="primary">thiL</name>
    <name evidence="5" type="ORF">CKO40_21890</name>
</gene>
<evidence type="ECO:0000313" key="5">
    <source>
        <dbReference type="EMBL" id="MBK1707110.1"/>
    </source>
</evidence>
<dbReference type="EC" id="2.7.4.16" evidence="2"/>
<dbReference type="NCBIfam" id="TIGR01379">
    <property type="entry name" value="thiL"/>
    <property type="match status" value="1"/>
</dbReference>
<reference evidence="5" key="1">
    <citation type="submission" date="2017-08" db="EMBL/GenBank/DDBJ databases">
        <authorList>
            <person name="Imhoff J.F."/>
            <person name="Rahn T."/>
            <person name="Kuenzel S."/>
            <person name="Neulinger S.C."/>
        </authorList>
    </citation>
    <scope>NUCLEOTIDE SEQUENCE</scope>
    <source>
        <strain evidence="5">DSM 11080</strain>
    </source>
</reference>
<feature type="binding site" evidence="2">
    <location>
        <position position="312"/>
    </location>
    <ligand>
        <name>substrate</name>
    </ligand>
</feature>
<feature type="binding site" evidence="2">
    <location>
        <position position="120"/>
    </location>
    <ligand>
        <name>Mg(2+)</name>
        <dbReference type="ChEBI" id="CHEBI:18420"/>
        <label>1</label>
    </ligand>
</feature>
<dbReference type="GO" id="GO:0009229">
    <property type="term" value="P:thiamine diphosphate biosynthetic process"/>
    <property type="evidence" value="ECO:0007669"/>
    <property type="project" value="UniProtKB-UniRule"/>
</dbReference>
<feature type="binding site" evidence="2">
    <location>
        <position position="73"/>
    </location>
    <ligand>
        <name>Mg(2+)</name>
        <dbReference type="ChEBI" id="CHEBI:18420"/>
        <label>2</label>
    </ligand>
</feature>
<dbReference type="InterPro" id="IPR010918">
    <property type="entry name" value="PurM-like_C_dom"/>
</dbReference>
<dbReference type="InterPro" id="IPR006283">
    <property type="entry name" value="ThiL-like"/>
</dbReference>
<feature type="binding site" evidence="2">
    <location>
        <position position="45"/>
    </location>
    <ligand>
        <name>Mg(2+)</name>
        <dbReference type="ChEBI" id="CHEBI:18420"/>
        <label>2</label>
    </ligand>
</feature>
<dbReference type="SUPFAM" id="SSF55326">
    <property type="entry name" value="PurM N-terminal domain-like"/>
    <property type="match status" value="1"/>
</dbReference>
<comment type="catalytic activity">
    <reaction evidence="2">
        <text>thiamine phosphate + ATP = thiamine diphosphate + ADP</text>
        <dbReference type="Rhea" id="RHEA:15913"/>
        <dbReference type="ChEBI" id="CHEBI:30616"/>
        <dbReference type="ChEBI" id="CHEBI:37575"/>
        <dbReference type="ChEBI" id="CHEBI:58937"/>
        <dbReference type="ChEBI" id="CHEBI:456216"/>
        <dbReference type="EC" id="2.7.4.16"/>
    </reaction>
</comment>
<comment type="miscellaneous">
    <text evidence="2">Reaction mechanism of ThiL seems to utilize a direct, inline transfer of the gamma-phosphate of ATP to TMP rather than a phosphorylated enzyme intermediate.</text>
</comment>